<dbReference type="Proteomes" id="UP000499080">
    <property type="component" value="Unassembled WGS sequence"/>
</dbReference>
<reference evidence="1 2" key="1">
    <citation type="journal article" date="2019" name="Sci. Rep.">
        <title>Orb-weaving spider Araneus ventricosus genome elucidates the spidroin gene catalogue.</title>
        <authorList>
            <person name="Kono N."/>
            <person name="Nakamura H."/>
            <person name="Ohtoshi R."/>
            <person name="Moran D.A.P."/>
            <person name="Shinohara A."/>
            <person name="Yoshida Y."/>
            <person name="Fujiwara M."/>
            <person name="Mori M."/>
            <person name="Tomita M."/>
            <person name="Arakawa K."/>
        </authorList>
    </citation>
    <scope>NUCLEOTIDE SEQUENCE [LARGE SCALE GENOMIC DNA]</scope>
</reference>
<evidence type="ECO:0000313" key="1">
    <source>
        <dbReference type="EMBL" id="GBN36457.1"/>
    </source>
</evidence>
<gene>
    <name evidence="1" type="ORF">AVEN_114311_1</name>
</gene>
<name>A0A4Y2NEF0_ARAVE</name>
<dbReference type="EMBL" id="BGPR01008845">
    <property type="protein sequence ID" value="GBN36457.1"/>
    <property type="molecule type" value="Genomic_DNA"/>
</dbReference>
<keyword evidence="2" id="KW-1185">Reference proteome</keyword>
<dbReference type="PANTHER" id="PTHR46409:SF1">
    <property type="entry name" value="HTH PSQ-TYPE DOMAIN-CONTAINING PROTEIN"/>
    <property type="match status" value="1"/>
</dbReference>
<dbReference type="AlphaFoldDB" id="A0A4Y2NEF0"/>
<proteinExistence type="predicted"/>
<protein>
    <submittedName>
        <fullName evidence="1">Uncharacterized protein</fullName>
    </submittedName>
</protein>
<organism evidence="1 2">
    <name type="scientific">Araneus ventricosus</name>
    <name type="common">Orbweaver spider</name>
    <name type="synonym">Epeira ventricosa</name>
    <dbReference type="NCBI Taxonomy" id="182803"/>
    <lineage>
        <taxon>Eukaryota</taxon>
        <taxon>Metazoa</taxon>
        <taxon>Ecdysozoa</taxon>
        <taxon>Arthropoda</taxon>
        <taxon>Chelicerata</taxon>
        <taxon>Arachnida</taxon>
        <taxon>Araneae</taxon>
        <taxon>Araneomorphae</taxon>
        <taxon>Entelegynae</taxon>
        <taxon>Araneoidea</taxon>
        <taxon>Araneidae</taxon>
        <taxon>Araneus</taxon>
    </lineage>
</organism>
<evidence type="ECO:0000313" key="2">
    <source>
        <dbReference type="Proteomes" id="UP000499080"/>
    </source>
</evidence>
<comment type="caution">
    <text evidence="1">The sequence shown here is derived from an EMBL/GenBank/DDBJ whole genome shotgun (WGS) entry which is preliminary data.</text>
</comment>
<accession>A0A4Y2NEF0</accession>
<sequence>MPRLPASPIIPLLSRHGFILRKYFTNGPEHVFEVITSSRVLPVNLLKVIDPVIQINAFFEYPENLILSVIVDKRDHMRELGFIIITKARNLVSKGKSIRNQRPKINFLATDYIEMIHWNTIALSPPPLLRRFANQEIWSKVESDGTAAEGKLTNSYVITKQWNDV</sequence>
<dbReference type="PANTHER" id="PTHR46409">
    <property type="entry name" value="HTH PSQ-TYPE DOMAIN-CONTAINING PROTEIN"/>
    <property type="match status" value="1"/>
</dbReference>